<keyword evidence="8" id="KW-1185">Reference proteome</keyword>
<evidence type="ECO:0000256" key="4">
    <source>
        <dbReference type="ARBA" id="ARBA00023180"/>
    </source>
</evidence>
<comment type="similarity">
    <text evidence="1">Belongs to the sulfatase family.</text>
</comment>
<gene>
    <name evidence="7" type="ORF">SAMN05661099_1441</name>
</gene>
<evidence type="ECO:0000256" key="5">
    <source>
        <dbReference type="SAM" id="SignalP"/>
    </source>
</evidence>
<sequence length="502" mass="58199">MKKILFVLMCLFLADEVAAQTPYNVVFILADDHRYDAMGFMNKFKGLKTPNMDMMAAQGAHIKNAFVATALCSPSRATILTGLYPHAHAVVDNQSPVPESLRFFPEYLKQSGYQTAFLGKWHMGVEGEKKQKGFDYWVSFRGQGVYYNPTLFINGETKTFRDSSYVTDLLTDYTIEFLEKRNKAKPFFIYLSHKGVHDGFQAAKRHKGMYKNLTFEAPPSMFITATDSAKYLDLWKEKGNMKSQGGYPVNQNDIPNWVRHQRYSWHGVDFMYHGARTFMDFYPAYLETLMGVDESIGTVIGYLKKNDLMKNTVVFYMGDNGFSFGEHGLIDKRHAYEESMRVPFLVYSPSMIQPATQVEQVVQNVDIAPTILEMAGVKKPANFQGSSFLPLLKKQNIAWRDRAFYEYYWEYDFPQTPSMFAVRTDQYKYIYNYGIWDTNELYDLKADPYEMNNLINKPEHKQRALGFRKEIFEWLEKTGGMQIPLRPLGNQSRSDHIFKGRY</sequence>
<dbReference type="STRING" id="572036.SAMN05661099_1441"/>
<keyword evidence="3" id="KW-0378">Hydrolase</keyword>
<dbReference type="SUPFAM" id="SSF53649">
    <property type="entry name" value="Alkaline phosphatase-like"/>
    <property type="match status" value="1"/>
</dbReference>
<dbReference type="InterPro" id="IPR017850">
    <property type="entry name" value="Alkaline_phosphatase_core_sf"/>
</dbReference>
<feature type="chain" id="PRO_5012075052" evidence="5">
    <location>
        <begin position="20"/>
        <end position="502"/>
    </location>
</feature>
<dbReference type="InterPro" id="IPR000917">
    <property type="entry name" value="Sulfatase_N"/>
</dbReference>
<keyword evidence="4" id="KW-0325">Glycoprotein</keyword>
<feature type="domain" description="Sulfatase N-terminal" evidence="6">
    <location>
        <begin position="24"/>
        <end position="377"/>
    </location>
</feature>
<protein>
    <submittedName>
        <fullName evidence="7">Arylsulfatase A</fullName>
    </submittedName>
</protein>
<evidence type="ECO:0000313" key="7">
    <source>
        <dbReference type="EMBL" id="SKB43754.1"/>
    </source>
</evidence>
<proteinExistence type="inferred from homology"/>
<dbReference type="GO" id="GO:0016787">
    <property type="term" value="F:hydrolase activity"/>
    <property type="evidence" value="ECO:0007669"/>
    <property type="project" value="UniProtKB-KW"/>
</dbReference>
<dbReference type="PANTHER" id="PTHR43108:SF8">
    <property type="entry name" value="SD21168P"/>
    <property type="match status" value="1"/>
</dbReference>
<evidence type="ECO:0000259" key="6">
    <source>
        <dbReference type="Pfam" id="PF00884"/>
    </source>
</evidence>
<reference evidence="8" key="1">
    <citation type="submission" date="2017-02" db="EMBL/GenBank/DDBJ databases">
        <authorList>
            <person name="Varghese N."/>
            <person name="Submissions S."/>
        </authorList>
    </citation>
    <scope>NUCLEOTIDE SEQUENCE [LARGE SCALE GENOMIC DNA]</scope>
    <source>
        <strain evidence="8">DSM 22385</strain>
    </source>
</reference>
<dbReference type="Proteomes" id="UP000189981">
    <property type="component" value="Unassembled WGS sequence"/>
</dbReference>
<dbReference type="Gene3D" id="3.40.720.10">
    <property type="entry name" value="Alkaline Phosphatase, subunit A"/>
    <property type="match status" value="1"/>
</dbReference>
<evidence type="ECO:0000256" key="3">
    <source>
        <dbReference type="ARBA" id="ARBA00022801"/>
    </source>
</evidence>
<accession>A0A1T5B8X4</accession>
<name>A0A1T5B8X4_9SPHI</name>
<keyword evidence="2 5" id="KW-0732">Signal</keyword>
<dbReference type="RefSeq" id="WP_079701918.1">
    <property type="nucleotide sequence ID" value="NZ_FUYR01000001.1"/>
</dbReference>
<evidence type="ECO:0000256" key="1">
    <source>
        <dbReference type="ARBA" id="ARBA00008779"/>
    </source>
</evidence>
<dbReference type="InterPro" id="IPR024607">
    <property type="entry name" value="Sulfatase_CS"/>
</dbReference>
<dbReference type="AlphaFoldDB" id="A0A1T5B8X4"/>
<dbReference type="Pfam" id="PF00884">
    <property type="entry name" value="Sulfatase"/>
    <property type="match status" value="1"/>
</dbReference>
<dbReference type="PROSITE" id="PS00523">
    <property type="entry name" value="SULFATASE_1"/>
    <property type="match status" value="1"/>
</dbReference>
<feature type="signal peptide" evidence="5">
    <location>
        <begin position="1"/>
        <end position="19"/>
    </location>
</feature>
<dbReference type="OrthoDB" id="9789742at2"/>
<dbReference type="EMBL" id="FUYR01000001">
    <property type="protein sequence ID" value="SKB43754.1"/>
    <property type="molecule type" value="Genomic_DNA"/>
</dbReference>
<organism evidence="7 8">
    <name type="scientific">Daejeonella lutea</name>
    <dbReference type="NCBI Taxonomy" id="572036"/>
    <lineage>
        <taxon>Bacteria</taxon>
        <taxon>Pseudomonadati</taxon>
        <taxon>Bacteroidota</taxon>
        <taxon>Sphingobacteriia</taxon>
        <taxon>Sphingobacteriales</taxon>
        <taxon>Sphingobacteriaceae</taxon>
        <taxon>Daejeonella</taxon>
    </lineage>
</organism>
<evidence type="ECO:0000256" key="2">
    <source>
        <dbReference type="ARBA" id="ARBA00022729"/>
    </source>
</evidence>
<dbReference type="CDD" id="cd16031">
    <property type="entry name" value="G6S_like"/>
    <property type="match status" value="1"/>
</dbReference>
<evidence type="ECO:0000313" key="8">
    <source>
        <dbReference type="Proteomes" id="UP000189981"/>
    </source>
</evidence>
<dbReference type="PANTHER" id="PTHR43108">
    <property type="entry name" value="N-ACETYLGLUCOSAMINE-6-SULFATASE FAMILY MEMBER"/>
    <property type="match status" value="1"/>
</dbReference>